<evidence type="ECO:0000259" key="1">
    <source>
        <dbReference type="Pfam" id="PF07969"/>
    </source>
</evidence>
<dbReference type="InterPro" id="IPR032466">
    <property type="entry name" value="Metal_Hydrolase"/>
</dbReference>
<feature type="domain" description="Amidohydrolase 3" evidence="1">
    <location>
        <begin position="308"/>
        <end position="384"/>
    </location>
</feature>
<dbReference type="AlphaFoldDB" id="A0A6J6CIK2"/>
<proteinExistence type="predicted"/>
<dbReference type="Pfam" id="PF07969">
    <property type="entry name" value="Amidohydro_3"/>
    <property type="match status" value="1"/>
</dbReference>
<accession>A0A6J6CIK2</accession>
<organism evidence="2">
    <name type="scientific">freshwater metagenome</name>
    <dbReference type="NCBI Taxonomy" id="449393"/>
    <lineage>
        <taxon>unclassified sequences</taxon>
        <taxon>metagenomes</taxon>
        <taxon>ecological metagenomes</taxon>
    </lineage>
</organism>
<sequence length="402" mass="44463">MKTSTNFAFLIGHNSLRLAAGIMGEEKVTDDQLKSMKNFIEDSMEAGALGLSSGLEFAPGSYSTSAELKDIITAVGKYDGIYASHVRNRDSEIFDAINEFVDITRAGGVRGQISHFNVRHDSNAPQNAWRRAVDIMENAQKAGLDITADTTPFREGIGAMYAILPRDLVNLGPKAIAEACADPAKRKELRTQCDRYWRFIHKGQWHRVYLEGSPNFPELQGLSFPAISEILGKDEWDCYFDIMAAAGDQCLNLIMVGELFTDDHLKEMISHPDFSLGVDGYTSTDHGALSEVTSSQHPYCGHIEYLAHHVREVGTLTLETAIHKMTKKVAERFNIQKRGEIKEGYFADLVLFNADTVNSRSTIAKPQVYPDGITAVLVNGEIVVQNGAHKGKRPGQVIRRTA</sequence>
<reference evidence="2" key="1">
    <citation type="submission" date="2020-05" db="EMBL/GenBank/DDBJ databases">
        <authorList>
            <person name="Chiriac C."/>
            <person name="Salcher M."/>
            <person name="Ghai R."/>
            <person name="Kavagutti S V."/>
        </authorList>
    </citation>
    <scope>NUCLEOTIDE SEQUENCE</scope>
</reference>
<evidence type="ECO:0000313" key="2">
    <source>
        <dbReference type="EMBL" id="CAB4551340.1"/>
    </source>
</evidence>
<dbReference type="InterPro" id="IPR023100">
    <property type="entry name" value="D-aminoacylase_insert_dom_sf"/>
</dbReference>
<protein>
    <submittedName>
        <fullName evidence="2">Unannotated protein</fullName>
    </submittedName>
</protein>
<dbReference type="InterPro" id="IPR013108">
    <property type="entry name" value="Amidohydro_3"/>
</dbReference>
<dbReference type="Gene3D" id="3.30.1490.130">
    <property type="entry name" value="D-aminoacylase. Domain 3"/>
    <property type="match status" value="1"/>
</dbReference>
<name>A0A6J6CIK2_9ZZZZ</name>
<dbReference type="EMBL" id="CAEZSV010000063">
    <property type="protein sequence ID" value="CAB4551340.1"/>
    <property type="molecule type" value="Genomic_DNA"/>
</dbReference>
<dbReference type="InterPro" id="IPR011059">
    <property type="entry name" value="Metal-dep_hydrolase_composite"/>
</dbReference>
<dbReference type="GO" id="GO:0016811">
    <property type="term" value="F:hydrolase activity, acting on carbon-nitrogen (but not peptide) bonds, in linear amides"/>
    <property type="evidence" value="ECO:0007669"/>
    <property type="project" value="InterPro"/>
</dbReference>
<dbReference type="Gene3D" id="2.30.40.10">
    <property type="entry name" value="Urease, subunit C, domain 1"/>
    <property type="match status" value="1"/>
</dbReference>
<dbReference type="Gene3D" id="3.20.20.140">
    <property type="entry name" value="Metal-dependent hydrolases"/>
    <property type="match status" value="2"/>
</dbReference>
<dbReference type="SUPFAM" id="SSF51338">
    <property type="entry name" value="Composite domain of metallo-dependent hydrolases"/>
    <property type="match status" value="1"/>
</dbReference>
<gene>
    <name evidence="2" type="ORF">UFOPK1506_00467</name>
</gene>
<dbReference type="SUPFAM" id="SSF51556">
    <property type="entry name" value="Metallo-dependent hydrolases"/>
    <property type="match status" value="1"/>
</dbReference>